<evidence type="ECO:0000313" key="6">
    <source>
        <dbReference type="Proteomes" id="UP000029500"/>
    </source>
</evidence>
<dbReference type="InterPro" id="IPR001466">
    <property type="entry name" value="Beta-lactam-related"/>
</dbReference>
<dbReference type="HOGENOM" id="CLU_012124_0_0_9"/>
<dbReference type="Gene3D" id="3.40.710.10">
    <property type="entry name" value="DD-peptidase/beta-lactamase superfamily"/>
    <property type="match status" value="1"/>
</dbReference>
<keyword evidence="2" id="KW-0472">Membrane</keyword>
<sequence length="681" mass="74622">MKIIFSVLLASSIMLTSSTAFAQELNSPLHKKADEIANTLVTQYGETSVQYALMDNGKIILSGNKGVYAKDSSRPVTKDTMYGVGSVSKMYAAAAVMMLVDRGKLNLDEPYVKYVADFKMADERYKQITPRMLLNHSSGINGTSYGNTFLFDDINPDLQEDVLASLRTQTLKANPGEFSVYTNDGFTLLEILVARLSGMSYSEFIAKNLSEPLGLQHTKTPMDEFDRTDLARAYLPNYEGALPTDTISAVGTGGIYSTAEDMLKVEEVLMGTTDLLSEKSAKAMLNPEYKNGIWPSDGEENFFAYGLGWDSVKLSPFGEYNIQAAFKGGDSVLFKAAMIVLPQYNISVAVASSGGSSIVNSMLGTGILQEYLKEKGIIKEIKPDKIFTPPVKVQMPDSMNQYNGVYAAASDSPKEIEIKDGEIDMPLIFGGFIPAQKYVYVGDGYFKSADGTVTLSFDKQINGITYIKASAYLNFPGLGQSLFTFYDSQKVEPVHLDKAVSDAWSERVGQDYLPLTERPSSEVLFVPLIPSKLWIDVNNGYVAGSKIIDQNHAINAVQIPVSSGRDTTNLKFYKENNAEYLQMYNMSFIKKADTPSIYSGEASSTVIQANGFARWYQISGEAANKTITVKLPPNASFAVYDENNTCVSFSTVNGQNTSKLPVNGYIGFFGKASDVFLITLK</sequence>
<name>A0A089MB33_9BACL</name>
<evidence type="ECO:0000256" key="2">
    <source>
        <dbReference type="ARBA" id="ARBA00023136"/>
    </source>
</evidence>
<keyword evidence="3" id="KW-0732">Signal</keyword>
<dbReference type="eggNOG" id="COG1680">
    <property type="taxonomic scope" value="Bacteria"/>
</dbReference>
<reference evidence="5 6" key="1">
    <citation type="submission" date="2014-08" db="EMBL/GenBank/DDBJ databases">
        <title>Comparative genomics of the Paenibacillus odorifer group.</title>
        <authorList>
            <person name="den Bakker H.C."/>
            <person name="Tsai Y.-C."/>
            <person name="Martin N."/>
            <person name="Korlach J."/>
            <person name="Wiedmann M."/>
        </authorList>
    </citation>
    <scope>NUCLEOTIDE SEQUENCE [LARGE SCALE GENOMIC DNA]</scope>
    <source>
        <strain evidence="5 6">DSM 15220</strain>
    </source>
</reference>
<gene>
    <name evidence="5" type="ORF">PGRAT_19520</name>
</gene>
<dbReference type="STRING" id="189425.PGRAT_19520"/>
<evidence type="ECO:0000256" key="3">
    <source>
        <dbReference type="SAM" id="SignalP"/>
    </source>
</evidence>
<dbReference type="InterPro" id="IPR050491">
    <property type="entry name" value="AmpC-like"/>
</dbReference>
<keyword evidence="6" id="KW-1185">Reference proteome</keyword>
<dbReference type="Proteomes" id="UP000029500">
    <property type="component" value="Chromosome"/>
</dbReference>
<dbReference type="EMBL" id="CP009287">
    <property type="protein sequence ID" value="AIQ69570.1"/>
    <property type="molecule type" value="Genomic_DNA"/>
</dbReference>
<dbReference type="SUPFAM" id="SSF56601">
    <property type="entry name" value="beta-lactamase/transpeptidase-like"/>
    <property type="match status" value="1"/>
</dbReference>
<dbReference type="KEGG" id="pgm:PGRAT_19520"/>
<evidence type="ECO:0000313" key="5">
    <source>
        <dbReference type="EMBL" id="AIQ69570.1"/>
    </source>
</evidence>
<dbReference type="RefSeq" id="WP_025707857.1">
    <property type="nucleotide sequence ID" value="NZ_CP009287.1"/>
</dbReference>
<protein>
    <recommendedName>
        <fullName evidence="4">Beta-lactamase-related domain-containing protein</fullName>
    </recommendedName>
</protein>
<feature type="chain" id="PRO_5001847109" description="Beta-lactamase-related domain-containing protein" evidence="3">
    <location>
        <begin position="23"/>
        <end position="681"/>
    </location>
</feature>
<organism evidence="5 6">
    <name type="scientific">Paenibacillus graminis</name>
    <dbReference type="NCBI Taxonomy" id="189425"/>
    <lineage>
        <taxon>Bacteria</taxon>
        <taxon>Bacillati</taxon>
        <taxon>Bacillota</taxon>
        <taxon>Bacilli</taxon>
        <taxon>Bacillales</taxon>
        <taxon>Paenibacillaceae</taxon>
        <taxon>Paenibacillus</taxon>
    </lineage>
</organism>
<comment type="subcellular location">
    <subcellularLocation>
        <location evidence="1">Membrane</location>
    </subcellularLocation>
</comment>
<dbReference type="PANTHER" id="PTHR46825:SF11">
    <property type="entry name" value="PENICILLIN-BINDING PROTEIN 4"/>
    <property type="match status" value="1"/>
</dbReference>
<feature type="domain" description="Beta-lactamase-related" evidence="4">
    <location>
        <begin position="36"/>
        <end position="356"/>
    </location>
</feature>
<dbReference type="Pfam" id="PF00144">
    <property type="entry name" value="Beta-lactamase"/>
    <property type="match status" value="1"/>
</dbReference>
<dbReference type="GO" id="GO:0016020">
    <property type="term" value="C:membrane"/>
    <property type="evidence" value="ECO:0007669"/>
    <property type="project" value="UniProtKB-SubCell"/>
</dbReference>
<evidence type="ECO:0000259" key="4">
    <source>
        <dbReference type="Pfam" id="PF00144"/>
    </source>
</evidence>
<dbReference type="AlphaFoldDB" id="A0A089MB33"/>
<accession>A0A089MB33</accession>
<evidence type="ECO:0000256" key="1">
    <source>
        <dbReference type="ARBA" id="ARBA00004370"/>
    </source>
</evidence>
<dbReference type="InterPro" id="IPR012338">
    <property type="entry name" value="Beta-lactam/transpept-like"/>
</dbReference>
<proteinExistence type="predicted"/>
<dbReference type="OrthoDB" id="9803467at2"/>
<dbReference type="PANTHER" id="PTHR46825">
    <property type="entry name" value="D-ALANYL-D-ALANINE-CARBOXYPEPTIDASE/ENDOPEPTIDASE AMPH"/>
    <property type="match status" value="1"/>
</dbReference>
<feature type="signal peptide" evidence="3">
    <location>
        <begin position="1"/>
        <end position="22"/>
    </location>
</feature>